<dbReference type="EMBL" id="SNTY01000019">
    <property type="protein sequence ID" value="TEU27903.1"/>
    <property type="molecule type" value="Genomic_DNA"/>
</dbReference>
<dbReference type="EC" id="2.7.7.60" evidence="7"/>
<sequence length="241" mass="26344">MKLTNVIIPARYWAILPAAGSGSRFASTTPKQYLTLINKTVMQHSVDRICQLPVQGCVLAISAHDETAKTLSFAKPALLHWVTGGVERMDSVLAAMQYLQQFATAQDWVLVHDVARPCILANDLQHLLDELKEDTVGGLLAVPVRDTLKRGNAGQVVETVPRDHLWQCQTPQMFRFGLLLDALQQAKTKQQLVTDEAGAIEQLGLPVKLVNGSSTNIKITYPEDLGLAAAILKAQAEESLI</sequence>
<protein>
    <recommendedName>
        <fullName evidence="7">2-C-methyl-D-erythritol 4-phosphate cytidylyltransferase</fullName>
        <ecNumber evidence="7">2.7.7.60</ecNumber>
    </recommendedName>
    <alternativeName>
        <fullName evidence="7">4-diphosphocytidyl-2C-methyl-D-erythritol synthase</fullName>
    </alternativeName>
    <alternativeName>
        <fullName evidence="7">MEP cytidylyltransferase</fullName>
        <shortName evidence="7">MCT</shortName>
    </alternativeName>
</protein>
<dbReference type="InterPro" id="IPR029044">
    <property type="entry name" value="Nucleotide-diphossugar_trans"/>
</dbReference>
<dbReference type="PROSITE" id="PS01295">
    <property type="entry name" value="ISPD"/>
    <property type="match status" value="1"/>
</dbReference>
<dbReference type="FunFam" id="3.90.550.10:FF:000003">
    <property type="entry name" value="2-C-methyl-D-erythritol 4-phosphate cytidylyltransferase"/>
    <property type="match status" value="1"/>
</dbReference>
<dbReference type="RefSeq" id="WP_134244090.1">
    <property type="nucleotide sequence ID" value="NZ_SNTY01000019.1"/>
</dbReference>
<evidence type="ECO:0000313" key="8">
    <source>
        <dbReference type="EMBL" id="TEU27903.1"/>
    </source>
</evidence>
<dbReference type="Proteomes" id="UP000297834">
    <property type="component" value="Unassembled WGS sequence"/>
</dbReference>
<dbReference type="HAMAP" id="MF_00108">
    <property type="entry name" value="IspD"/>
    <property type="match status" value="1"/>
</dbReference>
<keyword evidence="6 7" id="KW-0414">Isoprene biosynthesis</keyword>
<organism evidence="8 9">
    <name type="scientific">Alkanindiges illinoisensis</name>
    <dbReference type="NCBI Taxonomy" id="197183"/>
    <lineage>
        <taxon>Bacteria</taxon>
        <taxon>Pseudomonadati</taxon>
        <taxon>Pseudomonadota</taxon>
        <taxon>Gammaproteobacteria</taxon>
        <taxon>Moraxellales</taxon>
        <taxon>Moraxellaceae</taxon>
        <taxon>Alkanindiges</taxon>
    </lineage>
</organism>
<dbReference type="CDD" id="cd02516">
    <property type="entry name" value="CDP-ME_synthetase"/>
    <property type="match status" value="1"/>
</dbReference>
<comment type="caution">
    <text evidence="8">The sequence shown here is derived from an EMBL/GenBank/DDBJ whole genome shotgun (WGS) entry which is preliminary data.</text>
</comment>
<dbReference type="Pfam" id="PF01128">
    <property type="entry name" value="IspD"/>
    <property type="match status" value="1"/>
</dbReference>
<evidence type="ECO:0000256" key="7">
    <source>
        <dbReference type="HAMAP-Rule" id="MF_00108"/>
    </source>
</evidence>
<dbReference type="SUPFAM" id="SSF53448">
    <property type="entry name" value="Nucleotide-diphospho-sugar transferases"/>
    <property type="match status" value="1"/>
</dbReference>
<dbReference type="GO" id="GO:0019288">
    <property type="term" value="P:isopentenyl diphosphate biosynthetic process, methylerythritol 4-phosphate pathway"/>
    <property type="evidence" value="ECO:0007669"/>
    <property type="project" value="UniProtKB-UniRule"/>
</dbReference>
<dbReference type="OrthoDB" id="9806837at2"/>
<accession>A0A4Y7XD93</accession>
<evidence type="ECO:0000256" key="3">
    <source>
        <dbReference type="ARBA" id="ARBA00009789"/>
    </source>
</evidence>
<feature type="site" description="Positions MEP for the nucleophilic attack" evidence="7">
    <location>
        <position position="218"/>
    </location>
</feature>
<proteinExistence type="inferred from homology"/>
<feature type="site" description="Transition state stabilizer" evidence="7">
    <location>
        <position position="24"/>
    </location>
</feature>
<feature type="site" description="Positions MEP for the nucleophilic attack" evidence="7">
    <location>
        <position position="162"/>
    </location>
</feature>
<dbReference type="STRING" id="1120977.GCA_000619845_00678"/>
<comment type="pathway">
    <text evidence="2 7">Isoprenoid biosynthesis; isopentenyl diphosphate biosynthesis via DXP pathway; isopentenyl diphosphate from 1-deoxy-D-xylulose 5-phosphate: step 2/6.</text>
</comment>
<dbReference type="GO" id="GO:0050518">
    <property type="term" value="F:2-C-methyl-D-erythritol 4-phosphate cytidylyltransferase activity"/>
    <property type="evidence" value="ECO:0007669"/>
    <property type="project" value="UniProtKB-UniRule"/>
</dbReference>
<evidence type="ECO:0000256" key="6">
    <source>
        <dbReference type="ARBA" id="ARBA00023229"/>
    </source>
</evidence>
<dbReference type="NCBIfam" id="TIGR00453">
    <property type="entry name" value="ispD"/>
    <property type="match status" value="1"/>
</dbReference>
<keyword evidence="9" id="KW-1185">Reference proteome</keyword>
<dbReference type="PANTHER" id="PTHR32125">
    <property type="entry name" value="2-C-METHYL-D-ERYTHRITOL 4-PHOSPHATE CYTIDYLYLTRANSFERASE, CHLOROPLASTIC"/>
    <property type="match status" value="1"/>
</dbReference>
<dbReference type="InterPro" id="IPR050088">
    <property type="entry name" value="IspD/TarI_cytidylyltransf_bact"/>
</dbReference>
<dbReference type="AlphaFoldDB" id="A0A4Y7XD93"/>
<evidence type="ECO:0000256" key="2">
    <source>
        <dbReference type="ARBA" id="ARBA00004787"/>
    </source>
</evidence>
<dbReference type="InterPro" id="IPR001228">
    <property type="entry name" value="IspD"/>
</dbReference>
<evidence type="ECO:0000256" key="4">
    <source>
        <dbReference type="ARBA" id="ARBA00022679"/>
    </source>
</evidence>
<comment type="function">
    <text evidence="7">Catalyzes the formation of 4-diphosphocytidyl-2-C-methyl-D-erythritol from CTP and 2-C-methyl-D-erythritol 4-phosphate (MEP).</text>
</comment>
<feature type="site" description="Transition state stabilizer" evidence="7">
    <location>
        <position position="31"/>
    </location>
</feature>
<keyword evidence="4 7" id="KW-0808">Transferase</keyword>
<comment type="similarity">
    <text evidence="3 7">Belongs to the IspD/TarI cytidylyltransferase family. IspD subfamily.</text>
</comment>
<keyword evidence="5 7" id="KW-0548">Nucleotidyltransferase</keyword>
<name>A0A4Y7XD93_9GAMM</name>
<dbReference type="Gene3D" id="3.90.550.10">
    <property type="entry name" value="Spore Coat Polysaccharide Biosynthesis Protein SpsA, Chain A"/>
    <property type="match status" value="1"/>
</dbReference>
<evidence type="ECO:0000256" key="1">
    <source>
        <dbReference type="ARBA" id="ARBA00001282"/>
    </source>
</evidence>
<gene>
    <name evidence="7" type="primary">ispD</name>
    <name evidence="8" type="ORF">E2B99_06275</name>
</gene>
<comment type="catalytic activity">
    <reaction evidence="1 7">
        <text>2-C-methyl-D-erythritol 4-phosphate + CTP + H(+) = 4-CDP-2-C-methyl-D-erythritol + diphosphate</text>
        <dbReference type="Rhea" id="RHEA:13429"/>
        <dbReference type="ChEBI" id="CHEBI:15378"/>
        <dbReference type="ChEBI" id="CHEBI:33019"/>
        <dbReference type="ChEBI" id="CHEBI:37563"/>
        <dbReference type="ChEBI" id="CHEBI:57823"/>
        <dbReference type="ChEBI" id="CHEBI:58262"/>
        <dbReference type="EC" id="2.7.7.60"/>
    </reaction>
</comment>
<dbReference type="InterPro" id="IPR034683">
    <property type="entry name" value="IspD/TarI"/>
</dbReference>
<evidence type="ECO:0000313" key="9">
    <source>
        <dbReference type="Proteomes" id="UP000297834"/>
    </source>
</evidence>
<dbReference type="PANTHER" id="PTHR32125:SF4">
    <property type="entry name" value="2-C-METHYL-D-ERYTHRITOL 4-PHOSPHATE CYTIDYLYLTRANSFERASE, CHLOROPLASTIC"/>
    <property type="match status" value="1"/>
</dbReference>
<dbReference type="InterPro" id="IPR018294">
    <property type="entry name" value="ISPD_synthase_CS"/>
</dbReference>
<dbReference type="UniPathway" id="UPA00056">
    <property type="reaction ID" value="UER00093"/>
</dbReference>
<reference evidence="8 9" key="1">
    <citation type="submission" date="2019-03" db="EMBL/GenBank/DDBJ databases">
        <title>Alkanindiges illinoisensis: a potential pathogenic isolated from ascites of a gastric cancer patient with abdominal metastasis.</title>
        <authorList>
            <person name="Hu X."/>
            <person name="Yang B."/>
            <person name="Yan X."/>
            <person name="Lin L."/>
            <person name="Zhao H."/>
            <person name="Zhou F."/>
            <person name="Su B."/>
            <person name="Chen J."/>
            <person name="Rui Y."/>
            <person name="Wang Q."/>
            <person name="Zheng L."/>
        </authorList>
    </citation>
    <scope>NUCLEOTIDE SEQUENCE [LARGE SCALE GENOMIC DNA]</scope>
    <source>
        <strain evidence="8 9">NFYY 23406</strain>
    </source>
</reference>
<evidence type="ECO:0000256" key="5">
    <source>
        <dbReference type="ARBA" id="ARBA00022695"/>
    </source>
</evidence>